<keyword evidence="3" id="KW-1185">Reference proteome</keyword>
<feature type="region of interest" description="Disordered" evidence="1">
    <location>
        <begin position="1"/>
        <end position="20"/>
    </location>
</feature>
<gene>
    <name evidence="2" type="ORF">BCR41DRAFT_340745</name>
</gene>
<dbReference type="InParanoid" id="A0A1Y2GC06"/>
<proteinExistence type="predicted"/>
<dbReference type="PANTHER" id="PTHR38696">
    <property type="entry name" value="MEDIATOR OF RNA POLYMERASE II TRANSCRIPTION SUBUNIT 13"/>
    <property type="match status" value="1"/>
</dbReference>
<reference evidence="2 3" key="1">
    <citation type="submission" date="2016-07" db="EMBL/GenBank/DDBJ databases">
        <title>Pervasive Adenine N6-methylation of Active Genes in Fungi.</title>
        <authorList>
            <consortium name="DOE Joint Genome Institute"/>
            <person name="Mondo S.J."/>
            <person name="Dannebaum R.O."/>
            <person name="Kuo R.C."/>
            <person name="Labutti K."/>
            <person name="Haridas S."/>
            <person name="Kuo A."/>
            <person name="Salamov A."/>
            <person name="Ahrendt S.R."/>
            <person name="Lipzen A."/>
            <person name="Sullivan W."/>
            <person name="Andreopoulos W.B."/>
            <person name="Clum A."/>
            <person name="Lindquist E."/>
            <person name="Daum C."/>
            <person name="Ramamoorthy G.K."/>
            <person name="Gryganskyi A."/>
            <person name="Culley D."/>
            <person name="Magnuson J.K."/>
            <person name="James T.Y."/>
            <person name="O'Malley M.A."/>
            <person name="Stajich J.E."/>
            <person name="Spatafora J.W."/>
            <person name="Visel A."/>
            <person name="Grigoriev I.V."/>
        </authorList>
    </citation>
    <scope>NUCLEOTIDE SEQUENCE [LARGE SCALE GENOMIC DNA]</scope>
    <source>
        <strain evidence="2 3">NRRL 3116</strain>
    </source>
</reference>
<protein>
    <submittedName>
        <fullName evidence="2">Uncharacterized protein</fullName>
    </submittedName>
</protein>
<organism evidence="2 3">
    <name type="scientific">Lobosporangium transversale</name>
    <dbReference type="NCBI Taxonomy" id="64571"/>
    <lineage>
        <taxon>Eukaryota</taxon>
        <taxon>Fungi</taxon>
        <taxon>Fungi incertae sedis</taxon>
        <taxon>Mucoromycota</taxon>
        <taxon>Mortierellomycotina</taxon>
        <taxon>Mortierellomycetes</taxon>
        <taxon>Mortierellales</taxon>
        <taxon>Mortierellaceae</taxon>
        <taxon>Lobosporangium</taxon>
    </lineage>
</organism>
<comment type="caution">
    <text evidence="2">The sequence shown here is derived from an EMBL/GenBank/DDBJ whole genome shotgun (WGS) entry which is preliminary data.</text>
</comment>
<dbReference type="AlphaFoldDB" id="A0A1Y2GC06"/>
<evidence type="ECO:0000313" key="2">
    <source>
        <dbReference type="EMBL" id="ORZ06562.1"/>
    </source>
</evidence>
<sequence length="256" mass="28792">MFKGSEEPPSYSRHAPPHHSSGALRVCCITLNETDKIRLIGTPPELANPIRQAIVRAWGRIQKESDYAGAHQFKLLGNPWSARGNEGVLSRRLVVDILKTMAQHGWTLIQSADVSRKEYEKDSLFFESSALQPVDVGPIDMFAISLNRTDRIRLIDAPSEFRDIVRQAIKTQWKLGSFEFKLSGNPFCPQGEETVHSRMMLSQMLAAMAAHGYRLYASVDISNGDAEGRDLHSWFFRRVTRTWPSRAIADPGLSVI</sequence>
<accession>A0A1Y2GC06</accession>
<dbReference type="Proteomes" id="UP000193648">
    <property type="component" value="Unassembled WGS sequence"/>
</dbReference>
<name>A0A1Y2GC06_9FUNG</name>
<dbReference type="STRING" id="64571.A0A1Y2GC06"/>
<evidence type="ECO:0000313" key="3">
    <source>
        <dbReference type="Proteomes" id="UP000193648"/>
    </source>
</evidence>
<dbReference type="EMBL" id="MCFF01000045">
    <property type="protein sequence ID" value="ORZ06562.1"/>
    <property type="molecule type" value="Genomic_DNA"/>
</dbReference>
<dbReference type="GeneID" id="33564053"/>
<evidence type="ECO:0000256" key="1">
    <source>
        <dbReference type="SAM" id="MobiDB-lite"/>
    </source>
</evidence>
<dbReference type="OrthoDB" id="58379at2759"/>
<dbReference type="PANTHER" id="PTHR38696:SF1">
    <property type="entry name" value="MEDIATOR OF RNA POLYMERASE II TRANSCRIPTION SUBUNIT 13"/>
    <property type="match status" value="1"/>
</dbReference>
<dbReference type="RefSeq" id="XP_021877605.1">
    <property type="nucleotide sequence ID" value="XM_022022209.1"/>
</dbReference>